<evidence type="ECO:0000313" key="3">
    <source>
        <dbReference type="Proteomes" id="UP001285636"/>
    </source>
</evidence>
<protein>
    <submittedName>
        <fullName evidence="2">Uncharacterized protein</fullName>
    </submittedName>
</protein>
<dbReference type="RefSeq" id="WP_323467521.1">
    <property type="nucleotide sequence ID" value="NZ_CP144224.1"/>
</dbReference>
<evidence type="ECO:0000313" key="2">
    <source>
        <dbReference type="EMBL" id="MDV2887014.1"/>
    </source>
</evidence>
<proteinExistence type="predicted"/>
<accession>A0AAJ2NQY3</accession>
<organism evidence="2 3">
    <name type="scientific">Alkalihalophilus pseudofirmus</name>
    <name type="common">Bacillus pseudofirmus</name>
    <dbReference type="NCBI Taxonomy" id="79885"/>
    <lineage>
        <taxon>Bacteria</taxon>
        <taxon>Bacillati</taxon>
        <taxon>Bacillota</taxon>
        <taxon>Bacilli</taxon>
        <taxon>Bacillales</taxon>
        <taxon>Bacillaceae</taxon>
        <taxon>Alkalihalophilus</taxon>
    </lineage>
</organism>
<dbReference type="EMBL" id="JAWJAY010000006">
    <property type="protein sequence ID" value="MDV2887014.1"/>
    <property type="molecule type" value="Genomic_DNA"/>
</dbReference>
<evidence type="ECO:0000256" key="1">
    <source>
        <dbReference type="SAM" id="Phobius"/>
    </source>
</evidence>
<feature type="transmembrane region" description="Helical" evidence="1">
    <location>
        <begin position="44"/>
        <end position="69"/>
    </location>
</feature>
<dbReference type="Proteomes" id="UP001285636">
    <property type="component" value="Unassembled WGS sequence"/>
</dbReference>
<sequence length="91" mass="9981">MSNKVILGCFFIAVSAFLYASKHMTAALMVMNLNSTEANYFDGGYASISTGISFWTGLSLLVGITLLLLDWFPAIKGFLKQINQPKNKTSH</sequence>
<gene>
    <name evidence="2" type="ORF">RYX45_17605</name>
</gene>
<reference evidence="2" key="1">
    <citation type="submission" date="2023-10" db="EMBL/GenBank/DDBJ databases">
        <title>Screening of Alkalihalophilus pseudofirmusBZ-TG-HK211 and Its Alleviation of Salt Stress on Rapeseed Growth.</title>
        <authorList>
            <person name="Zhao B."/>
            <person name="Guo T."/>
        </authorList>
    </citation>
    <scope>NUCLEOTIDE SEQUENCE</scope>
    <source>
        <strain evidence="2">BZ-TG-HK211</strain>
    </source>
</reference>
<comment type="caution">
    <text evidence="2">The sequence shown here is derived from an EMBL/GenBank/DDBJ whole genome shotgun (WGS) entry which is preliminary data.</text>
</comment>
<keyword evidence="1" id="KW-0472">Membrane</keyword>
<keyword evidence="1" id="KW-1133">Transmembrane helix</keyword>
<keyword evidence="1" id="KW-0812">Transmembrane</keyword>
<name>A0AAJ2NQY3_ALKPS</name>
<dbReference type="AlphaFoldDB" id="A0AAJ2NQY3"/>